<evidence type="ECO:0000313" key="3">
    <source>
        <dbReference type="Proteomes" id="UP001139721"/>
    </source>
</evidence>
<gene>
    <name evidence="2" type="ORF">LOX96_15630</name>
</gene>
<sequence>MPNFFMGLLNAGRYTLHAYMKGPSKTIEEMRQAQSNRSLAFTEMMTHLTYTPQQILARKQYWCSQTFFLAQLIKNYPEEIKAITNTPITADNETGLLDAINKLLIALDDQDCLQKFILLLKEDSIKAQMTQIEKTVPSSSQHSGIQFFCGDVIQLINDLSAQGKMVVADNAPNSHRDGAAKYSAGSVEELFSRYTDEALKMVLHFDDVHQRNNEKGQYAYTEKSEPIDVADYQKRYLKMVLTICANLVEKKESYLESEDFFNDLFTSFPNTNNELAQLPIYFDMQNNVYEVPVDGGFTSTHWFTDTKNLNSVENIFSLLEAPPTLTPVTVVSYAAPDLRKMETSPLDARSTSNTTLQNPRGEGTLGCMLSAGISLQCQQAIKLAQQYKEKGINQPVAVVFVMPGCGAFNNPEKTTAAHFISTIKNHYPELAKHNITCHIVEYNTRMLNLLVHTDELYGAELGQLNEVINQLTDPTIRQKAITVREQILKLYEGGEQPGILAHHLTLTTQLLMSQPGEARRTITAEYQQNALRMQKNTNALWNILGAAMILLGAAVAAGGVALGVTGVGLVPSTALIAGGSALLAVGIGLFAKNDRKVLIKMTDDLVDESNNSMSNTISN</sequence>
<dbReference type="Proteomes" id="UP001139721">
    <property type="component" value="Unassembled WGS sequence"/>
</dbReference>
<evidence type="ECO:0000313" key="2">
    <source>
        <dbReference type="EMBL" id="MCL9685534.1"/>
    </source>
</evidence>
<keyword evidence="1" id="KW-0472">Membrane</keyword>
<feature type="transmembrane region" description="Helical" evidence="1">
    <location>
        <begin position="569"/>
        <end position="591"/>
    </location>
</feature>
<protein>
    <submittedName>
        <fullName evidence="2">Uncharacterized protein</fullName>
    </submittedName>
</protein>
<name>A0A9X2IC45_9GAMM</name>
<keyword evidence="1" id="KW-1133">Transmembrane helix</keyword>
<organism evidence="2 3">
    <name type="scientific">Legionella maioricensis</name>
    <dbReference type="NCBI Taxonomy" id="2896528"/>
    <lineage>
        <taxon>Bacteria</taxon>
        <taxon>Pseudomonadati</taxon>
        <taxon>Pseudomonadota</taxon>
        <taxon>Gammaproteobacteria</taxon>
        <taxon>Legionellales</taxon>
        <taxon>Legionellaceae</taxon>
        <taxon>Legionella</taxon>
    </lineage>
</organism>
<dbReference type="AlphaFoldDB" id="A0A9X2IC45"/>
<proteinExistence type="predicted"/>
<dbReference type="EMBL" id="JAJKBJ010000028">
    <property type="protein sequence ID" value="MCL9685534.1"/>
    <property type="molecule type" value="Genomic_DNA"/>
</dbReference>
<evidence type="ECO:0000256" key="1">
    <source>
        <dbReference type="SAM" id="Phobius"/>
    </source>
</evidence>
<accession>A0A9X2IC45</accession>
<keyword evidence="3" id="KW-1185">Reference proteome</keyword>
<feature type="transmembrane region" description="Helical" evidence="1">
    <location>
        <begin position="539"/>
        <end position="563"/>
    </location>
</feature>
<dbReference type="RefSeq" id="WP_250424290.1">
    <property type="nucleotide sequence ID" value="NZ_JAJKBJ010000028.1"/>
</dbReference>
<comment type="caution">
    <text evidence="2">The sequence shown here is derived from an EMBL/GenBank/DDBJ whole genome shotgun (WGS) entry which is preliminary data.</text>
</comment>
<keyword evidence="1" id="KW-0812">Transmembrane</keyword>
<reference evidence="2" key="1">
    <citation type="submission" date="2021-11" db="EMBL/GenBank/DDBJ databases">
        <title>Legionella maioricencis sp. nov., a new species isolated from hot water samples in Mallorca.</title>
        <authorList>
            <person name="Crespi S."/>
            <person name="Drasar V."/>
            <person name="Salva-Serra F."/>
            <person name="Jaen-Luchoro D."/>
            <person name="Pineiro-Iglesias B."/>
            <person name="Aliaga F."/>
            <person name="Fernandez-Juarez V."/>
            <person name="Coll G."/>
            <person name="Moore E.R.B."/>
            <person name="Bennasar-Figueras A."/>
        </authorList>
    </citation>
    <scope>NUCLEOTIDE SEQUENCE</scope>
    <source>
        <strain evidence="2">HCPI-6</strain>
    </source>
</reference>